<keyword evidence="3 7" id="KW-0963">Cytoplasm</keyword>
<dbReference type="OrthoDB" id="2120021at2759"/>
<organism evidence="13 14">
    <name type="scientific">Cinara cedri</name>
    <dbReference type="NCBI Taxonomy" id="506608"/>
    <lineage>
        <taxon>Eukaryota</taxon>
        <taxon>Metazoa</taxon>
        <taxon>Ecdysozoa</taxon>
        <taxon>Arthropoda</taxon>
        <taxon>Hexapoda</taxon>
        <taxon>Insecta</taxon>
        <taxon>Pterygota</taxon>
        <taxon>Neoptera</taxon>
        <taxon>Paraneoptera</taxon>
        <taxon>Hemiptera</taxon>
        <taxon>Sternorrhyncha</taxon>
        <taxon>Aphidomorpha</taxon>
        <taxon>Aphidoidea</taxon>
        <taxon>Aphididae</taxon>
        <taxon>Lachninae</taxon>
        <taxon>Cinara</taxon>
    </lineage>
</organism>
<evidence type="ECO:0000313" key="13">
    <source>
        <dbReference type="EMBL" id="VVC31831.1"/>
    </source>
</evidence>
<dbReference type="EMBL" id="CABPRJ010000951">
    <property type="protein sequence ID" value="VVC31831.1"/>
    <property type="molecule type" value="Genomic_DNA"/>
</dbReference>
<evidence type="ECO:0000256" key="7">
    <source>
        <dbReference type="PIRNR" id="PIRNR013684"/>
    </source>
</evidence>
<dbReference type="Proteomes" id="UP000325440">
    <property type="component" value="Unassembled WGS sequence"/>
</dbReference>
<dbReference type="PANTHER" id="PTHR32465">
    <property type="entry name" value="BARDET-BIEDL SYNDROME 2 PROTEIN"/>
    <property type="match status" value="1"/>
</dbReference>
<gene>
    <name evidence="13" type="ORF">CINCED_3A015388</name>
</gene>
<dbReference type="InterPro" id="IPR029333">
    <property type="entry name" value="BBS2_GAE_dom"/>
</dbReference>
<dbReference type="GO" id="GO:0036064">
    <property type="term" value="C:ciliary basal body"/>
    <property type="evidence" value="ECO:0007669"/>
    <property type="project" value="TreeGrafter"/>
</dbReference>
<dbReference type="GO" id="GO:0034464">
    <property type="term" value="C:BBSome"/>
    <property type="evidence" value="ECO:0007669"/>
    <property type="project" value="UniProtKB-UniRule"/>
</dbReference>
<dbReference type="AlphaFoldDB" id="A0A5E4MLK7"/>
<feature type="domain" description="BBS2 platform" evidence="11">
    <location>
        <begin position="462"/>
        <end position="545"/>
    </location>
</feature>
<evidence type="ECO:0000256" key="6">
    <source>
        <dbReference type="ARBA" id="ARBA00023273"/>
    </source>
</evidence>
<dbReference type="PIRSF" id="PIRSF013684">
    <property type="entry name" value="BBS2"/>
    <property type="match status" value="1"/>
</dbReference>
<dbReference type="GO" id="GO:0043005">
    <property type="term" value="C:neuron projection"/>
    <property type="evidence" value="ECO:0007669"/>
    <property type="project" value="TreeGrafter"/>
</dbReference>
<dbReference type="InterPro" id="IPR036322">
    <property type="entry name" value="WD40_repeat_dom_sf"/>
</dbReference>
<evidence type="ECO:0000256" key="5">
    <source>
        <dbReference type="ARBA" id="ARBA00023212"/>
    </source>
</evidence>
<evidence type="ECO:0000256" key="3">
    <source>
        <dbReference type="ARBA" id="ARBA00022490"/>
    </source>
</evidence>
<evidence type="ECO:0000259" key="10">
    <source>
        <dbReference type="Pfam" id="PF14783"/>
    </source>
</evidence>
<keyword evidence="5 7" id="KW-0206">Cytoskeleton</keyword>
<evidence type="ECO:0000256" key="2">
    <source>
        <dbReference type="ARBA" id="ARBA00004245"/>
    </source>
</evidence>
<dbReference type="InterPro" id="IPR055380">
    <property type="entry name" value="BBS2_hp_dom"/>
</dbReference>
<keyword evidence="14" id="KW-1185">Reference proteome</keyword>
<feature type="domain" description="Ciliary BBSome complex subunit 2 middle region" evidence="10">
    <location>
        <begin position="151"/>
        <end position="258"/>
    </location>
</feature>
<dbReference type="GO" id="GO:0031514">
    <property type="term" value="C:motile cilium"/>
    <property type="evidence" value="ECO:0007669"/>
    <property type="project" value="TreeGrafter"/>
</dbReference>
<accession>A0A5E4MLK7</accession>
<dbReference type="InterPro" id="IPR016616">
    <property type="entry name" value="Bardet-Biedl_syndrome_2_prot"/>
</dbReference>
<evidence type="ECO:0000313" key="14">
    <source>
        <dbReference type="Proteomes" id="UP000325440"/>
    </source>
</evidence>
<dbReference type="PANTHER" id="PTHR32465:SF0">
    <property type="entry name" value="BARDET-BIEDL SYNDROME 2 PROTEIN"/>
    <property type="match status" value="1"/>
</dbReference>
<reference evidence="13 14" key="1">
    <citation type="submission" date="2019-08" db="EMBL/GenBank/DDBJ databases">
        <authorList>
            <person name="Alioto T."/>
            <person name="Alioto T."/>
            <person name="Gomez Garrido J."/>
        </authorList>
    </citation>
    <scope>NUCLEOTIDE SEQUENCE [LARGE SCALE GENOMIC DNA]</scope>
</reference>
<dbReference type="GO" id="GO:0016020">
    <property type="term" value="C:membrane"/>
    <property type="evidence" value="ECO:0007669"/>
    <property type="project" value="TreeGrafter"/>
</dbReference>
<dbReference type="InterPro" id="IPR029429">
    <property type="entry name" value="BBS2_Mid"/>
</dbReference>
<feature type="domain" description="BBS2 hairpin" evidence="12">
    <location>
        <begin position="558"/>
        <end position="655"/>
    </location>
</feature>
<keyword evidence="6 7" id="KW-0966">Cell projection</keyword>
<evidence type="ECO:0000256" key="4">
    <source>
        <dbReference type="ARBA" id="ARBA00023069"/>
    </source>
</evidence>
<feature type="domain" description="Ciliary BBSome complex subunit 2 N-terminal" evidence="8">
    <location>
        <begin position="20"/>
        <end position="112"/>
    </location>
</feature>
<evidence type="ECO:0000259" key="9">
    <source>
        <dbReference type="Pfam" id="PF14782"/>
    </source>
</evidence>
<dbReference type="Pfam" id="PF14781">
    <property type="entry name" value="BBS2_N"/>
    <property type="match status" value="1"/>
</dbReference>
<evidence type="ECO:0000256" key="1">
    <source>
        <dbReference type="ARBA" id="ARBA00004138"/>
    </source>
</evidence>
<dbReference type="SUPFAM" id="SSF50978">
    <property type="entry name" value="WD40 repeat-like"/>
    <property type="match status" value="1"/>
</dbReference>
<dbReference type="Pfam" id="PF23353">
    <property type="entry name" value="BBS2_hp"/>
    <property type="match status" value="1"/>
</dbReference>
<proteinExistence type="predicted"/>
<dbReference type="InterPro" id="IPR055379">
    <property type="entry name" value="BBS2_pf_dom"/>
</dbReference>
<evidence type="ECO:0000259" key="8">
    <source>
        <dbReference type="Pfam" id="PF14781"/>
    </source>
</evidence>
<dbReference type="Pfam" id="PF14783">
    <property type="entry name" value="BBS2_Mid"/>
    <property type="match status" value="1"/>
</dbReference>
<evidence type="ECO:0000259" key="12">
    <source>
        <dbReference type="Pfam" id="PF23353"/>
    </source>
</evidence>
<sequence length="690" mass="77404">MAVPLFSLQLRHSILPSLVTIGKYDGSHHCLTAATSENKILIHSPHRPEKDISYLNISQKITALFAGKAIPNDDKDILVVGTVGSILVYNVDLNSDLFYKEIPDGVAAITIGKLNSMKDPSIIIGGNCSIQAFDYKGNEILWTVTGDNVRSILVMDLDLDGSNELLVGSDDYEIREFKDDIIVNEISETSSICALNSFSVGRFAYALDNGTVGVYDKFRRVWRVKSKSTVNFLEKYDLDGDGKDELITGWSNGKIDARNSMTGEVIFRDVLSTSIAGIVIGDYRRAGKSQMIVVSVNGEVRGYDNTSLKIESGVQTNVIHDLLQKRQILTAELNNYTKASNEGHGIPGDTRLITEISVSEETTEPCVLLTLSTNNSTILKAVTVFAEGIFEDETHVVHPKRENISSILKISLLPPKDILLDIHIRAFVGSSLDNDQFHVFELTRQLPKFSMYSLVIYPEIEDIPKSYVKFRLVERVQRLDLWLSQNFIVPQKTPVKTDGQDFWKISIKSLRDSTLTCITFEREMMCVYSVNINITADIIQSLAVYLNLEQIDSSAEFPEVLADLWENIQTMKTLQQNSVKLNASIADSSALLKNLIVQSEDFRLLDDMSNMEKCLNEIYHIDKQMIQNHQVTCENHEQLLMTLKKINTIIQNASRLRVNNNKTDTISIYRQAVASENMTVLKKLIESGNK</sequence>
<evidence type="ECO:0000259" key="11">
    <source>
        <dbReference type="Pfam" id="PF23350"/>
    </source>
</evidence>
<dbReference type="Pfam" id="PF23350">
    <property type="entry name" value="BBS2_pf"/>
    <property type="match status" value="1"/>
</dbReference>
<dbReference type="Pfam" id="PF14782">
    <property type="entry name" value="BBS2_GAE"/>
    <property type="match status" value="1"/>
</dbReference>
<keyword evidence="4 7" id="KW-0969">Cilium</keyword>
<comment type="subcellular location">
    <subcellularLocation>
        <location evidence="1">Cell projection</location>
        <location evidence="1">Cilium</location>
    </subcellularLocation>
    <subcellularLocation>
        <location evidence="2">Cytoplasm</location>
        <location evidence="2">Cytoskeleton</location>
    </subcellularLocation>
</comment>
<name>A0A5E4MLK7_9HEMI</name>
<feature type="domain" description="BBS2 GAE" evidence="9">
    <location>
        <begin position="363"/>
        <end position="449"/>
    </location>
</feature>
<dbReference type="InterPro" id="IPR029430">
    <property type="entry name" value="BBS2_N"/>
</dbReference>
<protein>
    <recommendedName>
        <fullName evidence="7">Bardet-Biedl syndrome 2 protein homolog</fullName>
    </recommendedName>
</protein>
<dbReference type="GO" id="GO:1905515">
    <property type="term" value="P:non-motile cilium assembly"/>
    <property type="evidence" value="ECO:0007669"/>
    <property type="project" value="InterPro"/>
</dbReference>